<dbReference type="KEGG" id="cprv:CYPRO_2836"/>
<name>A0A345UNM2_9BACT</name>
<evidence type="ECO:0000313" key="2">
    <source>
        <dbReference type="EMBL" id="AXJ02074.1"/>
    </source>
</evidence>
<evidence type="ECO:0000259" key="1">
    <source>
        <dbReference type="SMART" id="SM00382"/>
    </source>
</evidence>
<evidence type="ECO:0000313" key="3">
    <source>
        <dbReference type="Proteomes" id="UP000254808"/>
    </source>
</evidence>
<reference evidence="2 3" key="1">
    <citation type="submission" date="2018-03" db="EMBL/GenBank/DDBJ databases">
        <title>Phenotypic and genomic properties of Cyclonatronum proteinivorum gen. nov., sp. nov., a haloalkaliphilic bacteroidete from soda lakes possessing Na+-translocating rhodopsin.</title>
        <authorList>
            <person name="Toshchakov S.V."/>
            <person name="Korzhenkov A."/>
            <person name="Samarov N.I."/>
            <person name="Kublanov I.V."/>
            <person name="Muntyan M.S."/>
            <person name="Sorokin D.Y."/>
        </authorList>
    </citation>
    <scope>NUCLEOTIDE SEQUENCE [LARGE SCALE GENOMIC DNA]</scope>
    <source>
        <strain evidence="2 3">Omega</strain>
    </source>
</reference>
<dbReference type="Pfam" id="PF13173">
    <property type="entry name" value="AAA_14"/>
    <property type="match status" value="1"/>
</dbReference>
<sequence length="383" mass="44695">MHIKRRLFEPVKEKLLHSGKIVLLYGPRQAGKTTLGKEIAKATGLRYLYINADQLRYIDVISSRDLNKLRDLTSGYELLFIDEGQRVPDIGLNLKILHDELPQLKVMVTGSSSFLLSGRVNESLAGRKKVFTLLPLSTGELLQHYNPFELSEQLTDRLIFGSYPEILNLRSTADKLEYLRDVSTSYIFKDILELENIRYPYKINDLLKLLAWQTGAEVSIHELCQKLSLNRETVERYLNLLEQSFIIFKLRAFSRNPRKEISKSVKYYFYDTGIRNVLIDNMNPPDQRNDIGGLWENYLIAERKKYLLFEGIHASQWFWRTYSGTEIDYIEERDGKLFAYEIKYRQKKASAPPSWKENYGHHFESVNSANYTGFLNPKKDPDQ</sequence>
<feature type="domain" description="AAA+ ATPase" evidence="1">
    <location>
        <begin position="18"/>
        <end position="183"/>
    </location>
</feature>
<dbReference type="AlphaFoldDB" id="A0A345UNM2"/>
<dbReference type="Pfam" id="PF13635">
    <property type="entry name" value="DUF4143"/>
    <property type="match status" value="1"/>
</dbReference>
<accession>A0A345UNM2</accession>
<dbReference type="RefSeq" id="WP_114985207.1">
    <property type="nucleotide sequence ID" value="NZ_CP027806.1"/>
</dbReference>
<dbReference type="OrthoDB" id="9778168at2"/>
<dbReference type="InterPro" id="IPR025420">
    <property type="entry name" value="DUF4143"/>
</dbReference>
<gene>
    <name evidence="2" type="ORF">CYPRO_2836</name>
</gene>
<keyword evidence="3" id="KW-1185">Reference proteome</keyword>
<dbReference type="InterPro" id="IPR041682">
    <property type="entry name" value="AAA_14"/>
</dbReference>
<dbReference type="Proteomes" id="UP000254808">
    <property type="component" value="Chromosome"/>
</dbReference>
<organism evidence="2 3">
    <name type="scientific">Cyclonatronum proteinivorum</name>
    <dbReference type="NCBI Taxonomy" id="1457365"/>
    <lineage>
        <taxon>Bacteria</taxon>
        <taxon>Pseudomonadati</taxon>
        <taxon>Balneolota</taxon>
        <taxon>Balneolia</taxon>
        <taxon>Balneolales</taxon>
        <taxon>Cyclonatronaceae</taxon>
        <taxon>Cyclonatronum</taxon>
    </lineage>
</organism>
<dbReference type="CDD" id="cd00009">
    <property type="entry name" value="AAA"/>
    <property type="match status" value="1"/>
</dbReference>
<dbReference type="PANTHER" id="PTHR43566:SF1">
    <property type="entry name" value="AAA+ ATPASE DOMAIN-CONTAINING PROTEIN"/>
    <property type="match status" value="1"/>
</dbReference>
<dbReference type="InterPro" id="IPR027417">
    <property type="entry name" value="P-loop_NTPase"/>
</dbReference>
<protein>
    <recommendedName>
        <fullName evidence="1">AAA+ ATPase domain-containing protein</fullName>
    </recommendedName>
</protein>
<dbReference type="SUPFAM" id="SSF52540">
    <property type="entry name" value="P-loop containing nucleoside triphosphate hydrolases"/>
    <property type="match status" value="1"/>
</dbReference>
<proteinExistence type="predicted"/>
<dbReference type="PANTHER" id="PTHR43566">
    <property type="entry name" value="CONSERVED PROTEIN"/>
    <property type="match status" value="1"/>
</dbReference>
<dbReference type="EMBL" id="CP027806">
    <property type="protein sequence ID" value="AXJ02074.1"/>
    <property type="molecule type" value="Genomic_DNA"/>
</dbReference>
<dbReference type="Gene3D" id="3.40.50.300">
    <property type="entry name" value="P-loop containing nucleotide triphosphate hydrolases"/>
    <property type="match status" value="1"/>
</dbReference>
<dbReference type="SMART" id="SM00382">
    <property type="entry name" value="AAA"/>
    <property type="match status" value="1"/>
</dbReference>
<dbReference type="InterPro" id="IPR003593">
    <property type="entry name" value="AAA+_ATPase"/>
</dbReference>